<dbReference type="Proteomes" id="UP000626109">
    <property type="component" value="Unassembled WGS sequence"/>
</dbReference>
<evidence type="ECO:0000256" key="1">
    <source>
        <dbReference type="SAM" id="Phobius"/>
    </source>
</evidence>
<proteinExistence type="predicted"/>
<evidence type="ECO:0000313" key="2">
    <source>
        <dbReference type="EMBL" id="CAE8584004.1"/>
    </source>
</evidence>
<dbReference type="Proteomes" id="UP000654075">
    <property type="component" value="Unassembled WGS sequence"/>
</dbReference>
<dbReference type="OrthoDB" id="1597724at2759"/>
<sequence>MSTPGRRAASGLGARAVRSRATGIVVLCAVAVIGVVPGLVLSNPTQRFAPVQLDSQASDESSLEDVIQVALDKVAKLRKEVDGDRVVRKYGQKAQGILRSLAESTGSAAPEVEAAVDGTLRALYLRQLALVQHRLVDKFMRSTSRPDAALAQADKLFVSAANDLLRPESDWSFESSREALRVELEDALRQESALAKERSRAAQTQRATADLIGKIQKQMEQIGEKVKGAGAGSPTAWWTSYQLPRTPFKISGRYQEGRTNIQLNLARAQDPGNAEAGFVAGLTPQNLGLSLNIGL</sequence>
<keyword evidence="4" id="KW-1185">Reference proteome</keyword>
<protein>
    <submittedName>
        <fullName evidence="2">Uncharacterized protein</fullName>
    </submittedName>
</protein>
<organism evidence="2 4">
    <name type="scientific">Polarella glacialis</name>
    <name type="common">Dinoflagellate</name>
    <dbReference type="NCBI Taxonomy" id="89957"/>
    <lineage>
        <taxon>Eukaryota</taxon>
        <taxon>Sar</taxon>
        <taxon>Alveolata</taxon>
        <taxon>Dinophyceae</taxon>
        <taxon>Suessiales</taxon>
        <taxon>Suessiaceae</taxon>
        <taxon>Polarella</taxon>
    </lineage>
</organism>
<keyword evidence="1" id="KW-0472">Membrane</keyword>
<evidence type="ECO:0000313" key="4">
    <source>
        <dbReference type="Proteomes" id="UP000654075"/>
    </source>
</evidence>
<dbReference type="OMA" id="YGQSSPW"/>
<dbReference type="AlphaFoldDB" id="A0A813DEG4"/>
<dbReference type="EMBL" id="CAJNNV010000970">
    <property type="protein sequence ID" value="CAE8584004.1"/>
    <property type="molecule type" value="Genomic_DNA"/>
</dbReference>
<dbReference type="EMBL" id="CAJNNW010027962">
    <property type="protein sequence ID" value="CAE8693998.1"/>
    <property type="molecule type" value="Genomic_DNA"/>
</dbReference>
<comment type="caution">
    <text evidence="2">The sequence shown here is derived from an EMBL/GenBank/DDBJ whole genome shotgun (WGS) entry which is preliminary data.</text>
</comment>
<feature type="transmembrane region" description="Helical" evidence="1">
    <location>
        <begin position="21"/>
        <end position="41"/>
    </location>
</feature>
<reference evidence="2" key="1">
    <citation type="submission" date="2021-02" db="EMBL/GenBank/DDBJ databases">
        <authorList>
            <person name="Dougan E. K."/>
            <person name="Rhodes N."/>
            <person name="Thang M."/>
            <person name="Chan C."/>
        </authorList>
    </citation>
    <scope>NUCLEOTIDE SEQUENCE</scope>
</reference>
<evidence type="ECO:0000313" key="3">
    <source>
        <dbReference type="EMBL" id="CAE8693998.1"/>
    </source>
</evidence>
<keyword evidence="1" id="KW-1133">Transmembrane helix</keyword>
<gene>
    <name evidence="2" type="ORF">PGLA1383_LOCUS2948</name>
    <name evidence="3" type="ORF">PGLA2088_LOCUS28639</name>
</gene>
<keyword evidence="1" id="KW-0812">Transmembrane</keyword>
<accession>A0A813DEG4</accession>
<name>A0A813DEG4_POLGL</name>